<sequence length="449" mass="48856">RQPRSQPRNYKHPIMKPSAVVTNDGDREDNPEETYLSRALSFTWWLARDQWFIITLLILILVASQVQAPDQQLRKTAVQYSSVTVIFLVNGCTVSTEVLLQTLRLWHFHIMIQCGCFLFTSATALAVVQAAATKTGSVDAALLNGFVIMGCLPTALSFNVIMTKKANGNDALTLTESVLGSLIAPALSTVLITTYASIDSWYTAILPKATPGQYGLIFAKIFKQLGLTLFLPLFIGQLLQYFFPKSNDKVMNKWKGRKLASFSLLVLIWSAFDGAFASHSFATLRDTDVVFLVLVDVGLLVFWMAASLLLAALFLSREDAIAVAFCVPTKTPALGVPLVTLIFAGVSDVVAAKLYLPMIILQCVQTCIGSLATIPLKKWQARPRKGEKVNRAGSDEGSSLEAQPLPRNEDATGTAAEEKRTEGHGSHAGMITGDDDVSPEAAGGGRVWR</sequence>
<evidence type="ECO:0000313" key="4">
    <source>
        <dbReference type="Proteomes" id="UP001390339"/>
    </source>
</evidence>
<keyword evidence="2" id="KW-0812">Transmembrane</keyword>
<keyword evidence="2" id="KW-1133">Transmembrane helix</keyword>
<name>A0ABR2HUC3_9PEZI</name>
<dbReference type="InterPro" id="IPR038770">
    <property type="entry name" value="Na+/solute_symporter_sf"/>
</dbReference>
<dbReference type="PANTHER" id="PTHR18640">
    <property type="entry name" value="SOLUTE CARRIER FAMILY 10 MEMBER 7"/>
    <property type="match status" value="1"/>
</dbReference>
<gene>
    <name evidence="3" type="ORF">PGQ11_014668</name>
</gene>
<feature type="transmembrane region" description="Helical" evidence="2">
    <location>
        <begin position="106"/>
        <end position="128"/>
    </location>
</feature>
<feature type="compositionally biased region" description="Basic and acidic residues" evidence="1">
    <location>
        <begin position="416"/>
        <end position="425"/>
    </location>
</feature>
<feature type="non-terminal residue" evidence="3">
    <location>
        <position position="1"/>
    </location>
</feature>
<feature type="transmembrane region" description="Helical" evidence="2">
    <location>
        <begin position="140"/>
        <end position="162"/>
    </location>
</feature>
<feature type="transmembrane region" description="Helical" evidence="2">
    <location>
        <begin position="289"/>
        <end position="314"/>
    </location>
</feature>
<feature type="transmembrane region" description="Helical" evidence="2">
    <location>
        <begin position="182"/>
        <end position="204"/>
    </location>
</feature>
<dbReference type="Proteomes" id="UP001390339">
    <property type="component" value="Unassembled WGS sequence"/>
</dbReference>
<keyword evidence="4" id="KW-1185">Reference proteome</keyword>
<comment type="caution">
    <text evidence="3">The sequence shown here is derived from an EMBL/GenBank/DDBJ whole genome shotgun (WGS) entry which is preliminary data.</text>
</comment>
<feature type="compositionally biased region" description="Basic and acidic residues" evidence="1">
    <location>
        <begin position="385"/>
        <end position="394"/>
    </location>
</feature>
<accession>A0ABR2HUC3</accession>
<dbReference type="EMBL" id="JAPCWZ010000009">
    <property type="protein sequence ID" value="KAK8852189.1"/>
    <property type="molecule type" value="Genomic_DNA"/>
</dbReference>
<evidence type="ECO:0000313" key="3">
    <source>
        <dbReference type="EMBL" id="KAK8852189.1"/>
    </source>
</evidence>
<organism evidence="3 4">
    <name type="scientific">Apiospora arundinis</name>
    <dbReference type="NCBI Taxonomy" id="335852"/>
    <lineage>
        <taxon>Eukaryota</taxon>
        <taxon>Fungi</taxon>
        <taxon>Dikarya</taxon>
        <taxon>Ascomycota</taxon>
        <taxon>Pezizomycotina</taxon>
        <taxon>Sordariomycetes</taxon>
        <taxon>Xylariomycetidae</taxon>
        <taxon>Amphisphaeriales</taxon>
        <taxon>Apiosporaceae</taxon>
        <taxon>Apiospora</taxon>
    </lineage>
</organism>
<feature type="transmembrane region" description="Helical" evidence="2">
    <location>
        <begin position="50"/>
        <end position="68"/>
    </location>
</feature>
<evidence type="ECO:0000256" key="2">
    <source>
        <dbReference type="SAM" id="Phobius"/>
    </source>
</evidence>
<proteinExistence type="predicted"/>
<dbReference type="Pfam" id="PF13593">
    <property type="entry name" value="SBF_like"/>
    <property type="match status" value="1"/>
</dbReference>
<protein>
    <submittedName>
        <fullName evidence="3">Sodium bile acid symporter family protein</fullName>
    </submittedName>
</protein>
<feature type="transmembrane region" description="Helical" evidence="2">
    <location>
        <begin position="80"/>
        <end position="100"/>
    </location>
</feature>
<dbReference type="InterPro" id="IPR016833">
    <property type="entry name" value="Put_Na-Bile_cotransptr"/>
</dbReference>
<reference evidence="3 4" key="1">
    <citation type="journal article" date="2024" name="IMA Fungus">
        <title>Apiospora arundinis, a panoply of carbohydrate-active enzymes and secondary metabolites.</title>
        <authorList>
            <person name="Sorensen T."/>
            <person name="Petersen C."/>
            <person name="Muurmann A.T."/>
            <person name="Christiansen J.V."/>
            <person name="Brundto M.L."/>
            <person name="Overgaard C.K."/>
            <person name="Boysen A.T."/>
            <person name="Wollenberg R.D."/>
            <person name="Larsen T.O."/>
            <person name="Sorensen J.L."/>
            <person name="Nielsen K.L."/>
            <person name="Sondergaard T.E."/>
        </authorList>
    </citation>
    <scope>NUCLEOTIDE SEQUENCE [LARGE SCALE GENOMIC DNA]</scope>
    <source>
        <strain evidence="3 4">AAU 773</strain>
    </source>
</reference>
<feature type="transmembrane region" description="Helical" evidence="2">
    <location>
        <begin position="259"/>
        <end position="277"/>
    </location>
</feature>
<dbReference type="Gene3D" id="1.20.1530.20">
    <property type="match status" value="1"/>
</dbReference>
<feature type="transmembrane region" description="Helical" evidence="2">
    <location>
        <begin position="225"/>
        <end position="243"/>
    </location>
</feature>
<dbReference type="PANTHER" id="PTHR18640:SF5">
    <property type="entry name" value="SODIUM_BILE ACID COTRANSPORTER 7"/>
    <property type="match status" value="1"/>
</dbReference>
<keyword evidence="2" id="KW-0472">Membrane</keyword>
<evidence type="ECO:0000256" key="1">
    <source>
        <dbReference type="SAM" id="MobiDB-lite"/>
    </source>
</evidence>
<feature type="region of interest" description="Disordered" evidence="1">
    <location>
        <begin position="385"/>
        <end position="449"/>
    </location>
</feature>